<dbReference type="EMBL" id="KE344268">
    <property type="protein sequence ID" value="EXB55787.1"/>
    <property type="molecule type" value="Genomic_DNA"/>
</dbReference>
<proteinExistence type="predicted"/>
<keyword evidence="3" id="KW-1185">Reference proteome</keyword>
<organism evidence="2 3">
    <name type="scientific">Morus notabilis</name>
    <dbReference type="NCBI Taxonomy" id="981085"/>
    <lineage>
        <taxon>Eukaryota</taxon>
        <taxon>Viridiplantae</taxon>
        <taxon>Streptophyta</taxon>
        <taxon>Embryophyta</taxon>
        <taxon>Tracheophyta</taxon>
        <taxon>Spermatophyta</taxon>
        <taxon>Magnoliopsida</taxon>
        <taxon>eudicotyledons</taxon>
        <taxon>Gunneridae</taxon>
        <taxon>Pentapetalae</taxon>
        <taxon>rosids</taxon>
        <taxon>fabids</taxon>
        <taxon>Rosales</taxon>
        <taxon>Moraceae</taxon>
        <taxon>Moreae</taxon>
        <taxon>Morus</taxon>
    </lineage>
</organism>
<name>W9RID8_9ROSA</name>
<protein>
    <submittedName>
        <fullName evidence="2">Uncharacterized protein</fullName>
    </submittedName>
</protein>
<dbReference type="AlphaFoldDB" id="W9RID8"/>
<gene>
    <name evidence="2" type="ORF">L484_001592</name>
</gene>
<dbReference type="Proteomes" id="UP000030645">
    <property type="component" value="Unassembled WGS sequence"/>
</dbReference>
<feature type="compositionally biased region" description="Polar residues" evidence="1">
    <location>
        <begin position="68"/>
        <end position="79"/>
    </location>
</feature>
<evidence type="ECO:0000256" key="1">
    <source>
        <dbReference type="SAM" id="MobiDB-lite"/>
    </source>
</evidence>
<sequence length="79" mass="8858">MRKANHKAKQNPDSPRSTLPIEEHHPLAKQGKNKKKTKEKQITTQCRKAGDRQEAARPTLGPIKRRLSSSFLSGETLAT</sequence>
<feature type="region of interest" description="Disordered" evidence="1">
    <location>
        <begin position="1"/>
        <end position="79"/>
    </location>
</feature>
<reference evidence="3" key="1">
    <citation type="submission" date="2013-01" db="EMBL/GenBank/DDBJ databases">
        <title>Draft Genome Sequence of a Mulberry Tree, Morus notabilis C.K. Schneid.</title>
        <authorList>
            <person name="He N."/>
            <person name="Zhao S."/>
        </authorList>
    </citation>
    <scope>NUCLEOTIDE SEQUENCE</scope>
</reference>
<evidence type="ECO:0000313" key="3">
    <source>
        <dbReference type="Proteomes" id="UP000030645"/>
    </source>
</evidence>
<evidence type="ECO:0000313" key="2">
    <source>
        <dbReference type="EMBL" id="EXB55787.1"/>
    </source>
</evidence>
<accession>W9RID8</accession>